<feature type="region of interest" description="Disordered" evidence="2">
    <location>
        <begin position="181"/>
        <end position="200"/>
    </location>
</feature>
<dbReference type="GO" id="GO:0030422">
    <property type="term" value="P:siRNA processing"/>
    <property type="evidence" value="ECO:0007669"/>
    <property type="project" value="TreeGrafter"/>
</dbReference>
<evidence type="ECO:0000313" key="5">
    <source>
        <dbReference type="Proteomes" id="UP000816034"/>
    </source>
</evidence>
<dbReference type="GO" id="GO:0003723">
    <property type="term" value="F:RNA binding"/>
    <property type="evidence" value="ECO:0007669"/>
    <property type="project" value="UniProtKB-KW"/>
</dbReference>
<dbReference type="GO" id="GO:0003968">
    <property type="term" value="F:RNA-directed RNA polymerase activity"/>
    <property type="evidence" value="ECO:0007669"/>
    <property type="project" value="UniProtKB-KW"/>
</dbReference>
<evidence type="ECO:0000256" key="2">
    <source>
        <dbReference type="SAM" id="MobiDB-lite"/>
    </source>
</evidence>
<accession>A0AA88KD17</accession>
<name>A0AA88KD17_NAELO</name>
<evidence type="ECO:0000313" key="4">
    <source>
        <dbReference type="EMBL" id="KAG2373788.1"/>
    </source>
</evidence>
<dbReference type="InterPro" id="IPR007855">
    <property type="entry name" value="RDRP"/>
</dbReference>
<dbReference type="AlphaFoldDB" id="A0AA88KD17"/>
<dbReference type="PANTHER" id="PTHR23079:SF55">
    <property type="entry name" value="RNA-DIRECTED RNA POLYMERASE"/>
    <property type="match status" value="1"/>
</dbReference>
<dbReference type="InterPro" id="IPR057596">
    <property type="entry name" value="RDRP_core"/>
</dbReference>
<feature type="compositionally biased region" description="Polar residues" evidence="2">
    <location>
        <begin position="190"/>
        <end position="200"/>
    </location>
</feature>
<keyword evidence="5" id="KW-1185">Reference proteome</keyword>
<dbReference type="GeneID" id="68104331"/>
<reference evidence="4 5" key="1">
    <citation type="journal article" date="2018" name="BMC Genomics">
        <title>The genome of Naegleria lovaniensis, the basis for a comparative approach to unravel pathogenicity factors of the human pathogenic amoeba N. fowleri.</title>
        <authorList>
            <person name="Liechti N."/>
            <person name="Schurch N."/>
            <person name="Bruggmann R."/>
            <person name="Wittwer M."/>
        </authorList>
    </citation>
    <scope>NUCLEOTIDE SEQUENCE [LARGE SCALE GENOMIC DNA]</scope>
    <source>
        <strain evidence="4 5">ATCC 30569</strain>
    </source>
</reference>
<dbReference type="RefSeq" id="XP_044542962.1">
    <property type="nucleotide sequence ID" value="XM_044687580.1"/>
</dbReference>
<proteinExistence type="inferred from homology"/>
<dbReference type="EMBL" id="PYSW02000051">
    <property type="protein sequence ID" value="KAG2373788.1"/>
    <property type="molecule type" value="Genomic_DNA"/>
</dbReference>
<dbReference type="Proteomes" id="UP000816034">
    <property type="component" value="Unassembled WGS sequence"/>
</dbReference>
<evidence type="ECO:0000256" key="1">
    <source>
        <dbReference type="RuleBase" id="RU363098"/>
    </source>
</evidence>
<sequence length="1065" mass="125225">MKSNNENSEFLNTSTSLEHNITFFDMGWLQHIEHILTSQQQQYFKTPLIHEKDRLDLLKCKQVFLSSSNIIDDSESPLLVECIKKYQKFQFDNKNHQPYAQLGFSEKFKVLSACTHQYLVSVKGLNCIHARLLQHSTDFDHSDSRKWFQENSKQEDSMMNNKSSFHRFKFGYACFDDQPEKEYNSHHPRQQQQPSTPHNSIQEQDITQCYTCQVIPYFTYCPYLHDLFRNEDDNYAIAPLFIIRLKMIKKSELNVKNDDDYSLFPFLQSPLERKHTKSEDSLYLKMEYPHYSTTMSVLERELLFSRSSKSSFEFWNCMYENLQSSFLSKHGKHAMKSSFNSVYTPSLASQFENVQLLLRSQQLDAKLKIAGETFQVALEDDNTFYFNSKFYGQLSGRKPHPYMVLVDDETDKKVQQVKCFLQRPEFLLTLRINYDLNQGPLFISTKLAHQIISHLGSHEDIKLDEYDQNSPLTSPSPPSYFRIEWNNTLGYLLTSNENVNHDSVKHTFLLESQHVETHHSYHYPIHILDYSQGSDQDAEANVNLLHMFNGCDQRGELAPIFEKLMVRHVEETMNSYLCENINDDQQQRKLLIRQYLKDGDFAALNLLGSYHDSITSFLVGPFRSKLLNMKMRIPNSRRLYGVVDPYGVLKSNEIFIQISNKNGTMKTLIENEVIITKEPCFHRGDLRRLKTLNSQQLNQNESLKQLLHLTNVIVFPASCSDSTCMSLNKYFICWDQEIVKACEPFPDESNNVIDSSLENMRYRATTDPEIQQFWIPFRDAFADVFDSKWTSQEIFSSVMANIPPLRMHENSSKFRERGRNVDHSFSSQSSHESLLKEFPGFPHYYIPHDLNFSCSVFSKLPTRHSVSLLGRMYDNMIKIVSERLNLPQLFENASSLLDDRRLIQTLWYLELYRGQSLQLFLKEQMKEWFHNNHTTTLRHARMMSEFLDLFWTVLPYWDHHEEENSNHENYVFRLIVISENIENCLSNPLTYPQILDPLCEIFQQPCAFLVDSLFFKPDERDWVLEKTLLNTDHLKCLVYKTYSKLALRELFYHQVSNLQLKVCGN</sequence>
<keyword evidence="1" id="KW-0694">RNA-binding</keyword>
<evidence type="ECO:0000259" key="3">
    <source>
        <dbReference type="Pfam" id="PF05183"/>
    </source>
</evidence>
<organism evidence="4 5">
    <name type="scientific">Naegleria lovaniensis</name>
    <name type="common">Amoeba</name>
    <dbReference type="NCBI Taxonomy" id="51637"/>
    <lineage>
        <taxon>Eukaryota</taxon>
        <taxon>Discoba</taxon>
        <taxon>Heterolobosea</taxon>
        <taxon>Tetramitia</taxon>
        <taxon>Eutetramitia</taxon>
        <taxon>Vahlkampfiidae</taxon>
        <taxon>Naegleria</taxon>
    </lineage>
</organism>
<comment type="catalytic activity">
    <reaction evidence="1">
        <text>RNA(n) + a ribonucleoside 5'-triphosphate = RNA(n+1) + diphosphate</text>
        <dbReference type="Rhea" id="RHEA:21248"/>
        <dbReference type="Rhea" id="RHEA-COMP:14527"/>
        <dbReference type="Rhea" id="RHEA-COMP:17342"/>
        <dbReference type="ChEBI" id="CHEBI:33019"/>
        <dbReference type="ChEBI" id="CHEBI:61557"/>
        <dbReference type="ChEBI" id="CHEBI:140395"/>
        <dbReference type="EC" id="2.7.7.48"/>
    </reaction>
</comment>
<keyword evidence="1" id="KW-0808">Transferase</keyword>
<protein>
    <recommendedName>
        <fullName evidence="1">RNA-dependent RNA polymerase</fullName>
        <ecNumber evidence="1">2.7.7.48</ecNumber>
    </recommendedName>
</protein>
<dbReference type="PANTHER" id="PTHR23079">
    <property type="entry name" value="RNA-DEPENDENT RNA POLYMERASE"/>
    <property type="match status" value="1"/>
</dbReference>
<dbReference type="GO" id="GO:0031380">
    <property type="term" value="C:nuclear RNA-directed RNA polymerase complex"/>
    <property type="evidence" value="ECO:0007669"/>
    <property type="project" value="TreeGrafter"/>
</dbReference>
<gene>
    <name evidence="4" type="ORF">C9374_011877</name>
</gene>
<dbReference type="Pfam" id="PF05183">
    <property type="entry name" value="RdRP"/>
    <property type="match status" value="1"/>
</dbReference>
<comment type="similarity">
    <text evidence="1">Belongs to the RdRP family.</text>
</comment>
<keyword evidence="1" id="KW-0548">Nucleotidyltransferase</keyword>
<feature type="domain" description="RDRP core" evidence="3">
    <location>
        <begin position="436"/>
        <end position="775"/>
    </location>
</feature>
<keyword evidence="1" id="KW-0696">RNA-directed RNA polymerase</keyword>
<dbReference type="EC" id="2.7.7.48" evidence="1"/>
<comment type="caution">
    <text evidence="4">The sequence shown here is derived from an EMBL/GenBank/DDBJ whole genome shotgun (WGS) entry which is preliminary data.</text>
</comment>